<dbReference type="InterPro" id="IPR010720">
    <property type="entry name" value="Alpha-L-AF_C"/>
</dbReference>
<dbReference type="PANTHER" id="PTHR31776">
    <property type="entry name" value="ALPHA-L-ARABINOFURANOSIDASE 1"/>
    <property type="match status" value="1"/>
</dbReference>
<name>A0ABS6WEK7_9BIFI</name>
<gene>
    <name evidence="3" type="ORF">KIH79_05845</name>
</gene>
<dbReference type="Proteomes" id="UP000700815">
    <property type="component" value="Unassembled WGS sequence"/>
</dbReference>
<sequence>MIRREFPHDNRFIANVGLYDAYRADDGWPRAFLGEYSSRDRKWRNALTEAAYLTGVERSPAIGLACYAPMLCNTAYANWDPDMIYFDNHRVYGTPSYWVQRMFMTGQGTQLLESGDDMQPAAVEPPSLAGLLRMTTARAVVDVTDFVVRDANGSVIARQDAFTIDPDHPERICGDMPSDRYTVECSFVRRNGDHRATSAVVESIEGAALDDVNDFDEPERVAPRQRVVDVRDGSIDVVATPYSFLMLRIR</sequence>
<dbReference type="EMBL" id="JAHBBH010000012">
    <property type="protein sequence ID" value="MBW3092473.1"/>
    <property type="molecule type" value="Genomic_DNA"/>
</dbReference>
<proteinExistence type="predicted"/>
<feature type="domain" description="Alpha-L-arabinofuranosidase C-terminal" evidence="2">
    <location>
        <begin position="34"/>
        <end position="243"/>
    </location>
</feature>
<comment type="caution">
    <text evidence="3">The sequence shown here is derived from an EMBL/GenBank/DDBJ whole genome shotgun (WGS) entry which is preliminary data.</text>
</comment>
<dbReference type="SMART" id="SM00813">
    <property type="entry name" value="Alpha-L-AF_C"/>
    <property type="match status" value="1"/>
</dbReference>
<keyword evidence="1" id="KW-0325">Glycoprotein</keyword>
<evidence type="ECO:0000256" key="1">
    <source>
        <dbReference type="ARBA" id="ARBA00023180"/>
    </source>
</evidence>
<reference evidence="3 4" key="1">
    <citation type="submission" date="2021-05" db="EMBL/GenBank/DDBJ databases">
        <title>Phylogenetic classification of ten novel species belonging to the genus Bifidobacterium comprising B. colchicus sp. nov., B. abeli sp. nov., B. bicoloris sp. nov., B. guerezis sp. nov., B. rosaliae sp. nov., B. santillanensis sp. nov., B. argentati sp. nov., B. amazzoni sp. nov., B. pluviali sp. nov., and B. pinnaculum sp. nov.</title>
        <authorList>
            <person name="Lugli G.A."/>
            <person name="Ruiz Garcia L."/>
            <person name="Margolles A."/>
            <person name="Ventura M."/>
        </authorList>
    </citation>
    <scope>NUCLEOTIDE SEQUENCE [LARGE SCALE GENOMIC DNA]</scope>
    <source>
        <strain evidence="3 4">82T10</strain>
    </source>
</reference>
<evidence type="ECO:0000313" key="4">
    <source>
        <dbReference type="Proteomes" id="UP000700815"/>
    </source>
</evidence>
<evidence type="ECO:0000259" key="2">
    <source>
        <dbReference type="SMART" id="SM00813"/>
    </source>
</evidence>
<dbReference type="Pfam" id="PF06964">
    <property type="entry name" value="Alpha-L-AF_C"/>
    <property type="match status" value="1"/>
</dbReference>
<evidence type="ECO:0000313" key="3">
    <source>
        <dbReference type="EMBL" id="MBW3092473.1"/>
    </source>
</evidence>
<keyword evidence="4" id="KW-1185">Reference proteome</keyword>
<dbReference type="PANTHER" id="PTHR31776:SF0">
    <property type="entry name" value="ALPHA-L-ARABINOFURANOSIDASE 1"/>
    <property type="match status" value="1"/>
</dbReference>
<accession>A0ABS6WEK7</accession>
<organism evidence="3 4">
    <name type="scientific">Bifidobacterium miconis</name>
    <dbReference type="NCBI Taxonomy" id="2834435"/>
    <lineage>
        <taxon>Bacteria</taxon>
        <taxon>Bacillati</taxon>
        <taxon>Actinomycetota</taxon>
        <taxon>Actinomycetes</taxon>
        <taxon>Bifidobacteriales</taxon>
        <taxon>Bifidobacteriaceae</taxon>
        <taxon>Bifidobacterium</taxon>
    </lineage>
</organism>
<dbReference type="RefSeq" id="WP_219058546.1">
    <property type="nucleotide sequence ID" value="NZ_JAHBBH010000012.1"/>
</dbReference>
<protein>
    <recommendedName>
        <fullName evidence="2">Alpha-L-arabinofuranosidase C-terminal domain-containing protein</fullName>
    </recommendedName>
</protein>
<dbReference type="InterPro" id="IPR051563">
    <property type="entry name" value="Glycosyl_Hydrolase_51"/>
</dbReference>